<accession>A0A967AVD9</accession>
<reference evidence="4" key="2">
    <citation type="submission" date="2020-03" db="EMBL/GenBank/DDBJ databases">
        <title>Flavobacteriaceae bacterium strain TP-CH-4, a member of the family Flavobacteriaceae isolated from a deep-sea seamount.</title>
        <authorList>
            <person name="Zhang D.-C."/>
        </authorList>
    </citation>
    <scope>NUCLEOTIDE SEQUENCE</scope>
    <source>
        <strain evidence="4">TP-CH-4</strain>
    </source>
</reference>
<dbReference type="SUPFAM" id="SSF75005">
    <property type="entry name" value="Arabinanase/levansucrase/invertase"/>
    <property type="match status" value="1"/>
</dbReference>
<dbReference type="AlphaFoldDB" id="A0A967AVD9"/>
<evidence type="ECO:0000313" key="5">
    <source>
        <dbReference type="Proteomes" id="UP000707206"/>
    </source>
</evidence>
<dbReference type="RefSeq" id="WP_152575589.1">
    <property type="nucleotide sequence ID" value="NZ_VIKU02000006.1"/>
</dbReference>
<dbReference type="GO" id="GO:0045493">
    <property type="term" value="P:xylan catabolic process"/>
    <property type="evidence" value="ECO:0007669"/>
    <property type="project" value="UniProtKB-KW"/>
</dbReference>
<protein>
    <recommendedName>
        <fullName evidence="3">Glucosamine inositolphosphorylceramide transferase 1 N-terminal domain-containing protein</fullName>
    </recommendedName>
</protein>
<organism evidence="4 5">
    <name type="scientific">Pelagihabitans pacificus</name>
    <dbReference type="NCBI Taxonomy" id="2696054"/>
    <lineage>
        <taxon>Bacteria</taxon>
        <taxon>Pseudomonadati</taxon>
        <taxon>Bacteroidota</taxon>
        <taxon>Flavobacteriia</taxon>
        <taxon>Flavobacteriales</taxon>
        <taxon>Flavobacteriaceae</taxon>
        <taxon>Pelagihabitans</taxon>
    </lineage>
</organism>
<dbReference type="Pfam" id="PF24793">
    <property type="entry name" value="GINT1_N"/>
    <property type="match status" value="1"/>
</dbReference>
<dbReference type="Proteomes" id="UP000707206">
    <property type="component" value="Unassembled WGS sequence"/>
</dbReference>
<evidence type="ECO:0000256" key="2">
    <source>
        <dbReference type="ARBA" id="ARBA00023277"/>
    </source>
</evidence>
<evidence type="ECO:0000313" key="4">
    <source>
        <dbReference type="EMBL" id="NHF61086.1"/>
    </source>
</evidence>
<dbReference type="InterPro" id="IPR056442">
    <property type="entry name" value="GINT1_N"/>
</dbReference>
<gene>
    <name evidence="4" type="ORF">FK220_017170</name>
</gene>
<feature type="domain" description="Glucosamine inositolphosphorylceramide transferase 1 N-terminal" evidence="3">
    <location>
        <begin position="315"/>
        <end position="521"/>
    </location>
</feature>
<keyword evidence="5" id="KW-1185">Reference proteome</keyword>
<keyword evidence="2" id="KW-0119">Carbohydrate metabolism</keyword>
<comment type="caution">
    <text evidence="4">The sequence shown here is derived from an EMBL/GenBank/DDBJ whole genome shotgun (WGS) entry which is preliminary data.</text>
</comment>
<reference evidence="4" key="1">
    <citation type="submission" date="2019-07" db="EMBL/GenBank/DDBJ databases">
        <authorList>
            <person name="De-Chao Zhang Q."/>
        </authorList>
    </citation>
    <scope>NUCLEOTIDE SEQUENCE</scope>
    <source>
        <strain evidence="4">TP-CH-4</strain>
    </source>
</reference>
<dbReference type="InterPro" id="IPR052176">
    <property type="entry name" value="Glycosyl_Hydrlase_43_Enz"/>
</dbReference>
<dbReference type="PANTHER" id="PTHR43772:SF2">
    <property type="entry name" value="PUTATIVE (AFU_ORTHOLOGUE AFUA_2G04480)-RELATED"/>
    <property type="match status" value="1"/>
</dbReference>
<evidence type="ECO:0000259" key="3">
    <source>
        <dbReference type="Pfam" id="PF24793"/>
    </source>
</evidence>
<keyword evidence="1" id="KW-0858">Xylan degradation</keyword>
<dbReference type="Gene3D" id="2.115.10.20">
    <property type="entry name" value="Glycosyl hydrolase domain, family 43"/>
    <property type="match status" value="1"/>
</dbReference>
<evidence type="ECO:0000256" key="1">
    <source>
        <dbReference type="ARBA" id="ARBA00022651"/>
    </source>
</evidence>
<dbReference type="InterPro" id="IPR023296">
    <property type="entry name" value="Glyco_hydro_beta-prop_sf"/>
</dbReference>
<dbReference type="EMBL" id="VIKU02000006">
    <property type="protein sequence ID" value="NHF61086.1"/>
    <property type="molecule type" value="Genomic_DNA"/>
</dbReference>
<name>A0A967AVD9_9FLAO</name>
<keyword evidence="1" id="KW-0624">Polysaccharide degradation</keyword>
<sequence length="553" mass="64893">MTKQKLKIGLLLDDHNIPAWVYKMVEMIGSSKHSEISLIVKKTRVTNQNGDSAFRRIWRNRNVLLYKLYSNLDYKIFKWKPDAFERKNILNLVNCKEIEVNVGKNLTDDHLLPEDISRINEKPIDVFINIGFQSLQKEVIKIPKYGIWTYRHDTYQNGITSFSGVWEVLEQEDITEATLEVLTADGNKILYRSYSHTDELSVYRNKNNFYWKSSSFVPRKLEELYRLGEKTFLKNIDQNNTELSSVANKKLKKAPGNYEILIKIGANYLLALKRKVRRMFYIKQWILLYKVGTSPKIPKSFFDYNRIVPPKDRIWADPFVLFRDGKYFVFIEEMLYAENKGKISVIEINKNGKYEMPKVIIENNYHMSYPLLFEDGDDLFMLPETGANLTIELYKCVDFPLRWEFHSTLMENVRAADATLFKYKGRYWLFTNMREVQGASVQDELFLFYSDDFQNGTWQSHPENPIVSDVRCSRPAGNIFEHEGRIYRPAQNGGKHYGYGMQINEIVTLTEEFYQEREVQSIHPNWAKDLIGTHTLNADGGLTVIDALIKRRK</sequence>
<proteinExistence type="predicted"/>
<dbReference type="PANTHER" id="PTHR43772">
    <property type="entry name" value="ENDO-1,4-BETA-XYLANASE"/>
    <property type="match status" value="1"/>
</dbReference>